<dbReference type="SUPFAM" id="SSF53335">
    <property type="entry name" value="S-adenosyl-L-methionine-dependent methyltransferases"/>
    <property type="match status" value="1"/>
</dbReference>
<reference evidence="4 5" key="1">
    <citation type="journal article" date="2007" name="PLoS Genet.">
        <title>Patterns and implications of gene gain and loss in the evolution of Prochlorococcus.</title>
        <authorList>
            <person name="Kettler G.C."/>
            <person name="Martiny A.C."/>
            <person name="Huang K."/>
            <person name="Zucker J."/>
            <person name="Coleman M.L."/>
            <person name="Rodrigue S."/>
            <person name="Chen F."/>
            <person name="Lapidus A."/>
            <person name="Ferriera S."/>
            <person name="Johnson J."/>
            <person name="Steglich C."/>
            <person name="Church G.M."/>
            <person name="Richardson P."/>
            <person name="Chisholm S.W."/>
        </authorList>
    </citation>
    <scope>NUCLEOTIDE SEQUENCE [LARGE SCALE GENOMIC DNA]</scope>
    <source>
        <strain evidence="4 5">MIT 9303</strain>
    </source>
</reference>
<evidence type="ECO:0000256" key="1">
    <source>
        <dbReference type="ARBA" id="ARBA00022603"/>
    </source>
</evidence>
<dbReference type="Gene3D" id="3.40.50.150">
    <property type="entry name" value="Vaccinia Virus protein VP39"/>
    <property type="match status" value="1"/>
</dbReference>
<dbReference type="PANTHER" id="PTHR43861:SF1">
    <property type="entry name" value="TRANS-ACONITATE 2-METHYLTRANSFERASE"/>
    <property type="match status" value="1"/>
</dbReference>
<dbReference type="AlphaFoldDB" id="A2C9K4"/>
<accession>A2C9K4</accession>
<proteinExistence type="predicted"/>
<protein>
    <submittedName>
        <fullName evidence="4">Methylase involved in ubiquinone/menaquinone biosynthesis</fullName>
    </submittedName>
</protein>
<evidence type="ECO:0000256" key="2">
    <source>
        <dbReference type="ARBA" id="ARBA00022679"/>
    </source>
</evidence>
<dbReference type="Pfam" id="PF13649">
    <property type="entry name" value="Methyltransf_25"/>
    <property type="match status" value="1"/>
</dbReference>
<keyword evidence="2" id="KW-0808">Transferase</keyword>
<evidence type="ECO:0000313" key="5">
    <source>
        <dbReference type="Proteomes" id="UP000002274"/>
    </source>
</evidence>
<dbReference type="InterPro" id="IPR041698">
    <property type="entry name" value="Methyltransf_25"/>
</dbReference>
<organism evidence="4 5">
    <name type="scientific">Prochlorococcus marinus (strain MIT 9303)</name>
    <dbReference type="NCBI Taxonomy" id="59922"/>
    <lineage>
        <taxon>Bacteria</taxon>
        <taxon>Bacillati</taxon>
        <taxon>Cyanobacteriota</taxon>
        <taxon>Cyanophyceae</taxon>
        <taxon>Synechococcales</taxon>
        <taxon>Prochlorococcaceae</taxon>
        <taxon>Prochlorococcus</taxon>
    </lineage>
</organism>
<dbReference type="STRING" id="59922.P9303_14181"/>
<name>A2C9K4_PROM3</name>
<dbReference type="GO" id="GO:0008168">
    <property type="term" value="F:methyltransferase activity"/>
    <property type="evidence" value="ECO:0007669"/>
    <property type="project" value="UniProtKB-KW"/>
</dbReference>
<evidence type="ECO:0000313" key="4">
    <source>
        <dbReference type="EMBL" id="ABM78164.1"/>
    </source>
</evidence>
<dbReference type="EMBL" id="CP000554">
    <property type="protein sequence ID" value="ABM78164.1"/>
    <property type="molecule type" value="Genomic_DNA"/>
</dbReference>
<dbReference type="Proteomes" id="UP000002274">
    <property type="component" value="Chromosome"/>
</dbReference>
<dbReference type="CDD" id="cd02440">
    <property type="entry name" value="AdoMet_MTases"/>
    <property type="match status" value="1"/>
</dbReference>
<dbReference type="RefSeq" id="WP_011826061.1">
    <property type="nucleotide sequence ID" value="NC_008820.1"/>
</dbReference>
<evidence type="ECO:0000259" key="3">
    <source>
        <dbReference type="Pfam" id="PF13649"/>
    </source>
</evidence>
<dbReference type="GO" id="GO:0032259">
    <property type="term" value="P:methylation"/>
    <property type="evidence" value="ECO:0007669"/>
    <property type="project" value="UniProtKB-KW"/>
</dbReference>
<dbReference type="InterPro" id="IPR029063">
    <property type="entry name" value="SAM-dependent_MTases_sf"/>
</dbReference>
<keyword evidence="1 4" id="KW-0489">Methyltransferase</keyword>
<dbReference type="HOGENOM" id="CLU_108522_0_0_3"/>
<sequence length="226" mass="25018">MPEPELMDDPLQAKAYAEADFSCGDEALINRLQEYLISLCKIPSPGSMIVDLGCGPGNICERLQCLWSDVMVLGIDGSQAMLDHALQRQKAMAAELKGLTYRCSNLSSLVNQCVDLKCSAALVISNSLLHHLHDPNLLWQVTKYLAAPGAFVFHRDLRRPLSTKQAIALQQKHMQEAPSILIRDYLASLHAAFTVEEVQSQLGHAGLDHLHVIEVEDRYLDVFGTI</sequence>
<gene>
    <name evidence="4" type="ordered locus">P9303_14181</name>
</gene>
<dbReference type="BioCyc" id="PMAR59922:G1G80-1224-MONOMER"/>
<keyword evidence="4" id="KW-0830">Ubiquinone</keyword>
<dbReference type="KEGG" id="pmf:P9303_14181"/>
<dbReference type="PANTHER" id="PTHR43861">
    <property type="entry name" value="TRANS-ACONITATE 2-METHYLTRANSFERASE-RELATED"/>
    <property type="match status" value="1"/>
</dbReference>
<feature type="domain" description="Methyltransferase" evidence="3">
    <location>
        <begin position="49"/>
        <end position="137"/>
    </location>
</feature>